<accession>A0A1V0B1Y1</accession>
<dbReference type="EMBL" id="CP020100">
    <property type="protein sequence ID" value="AQZ93915.1"/>
    <property type="molecule type" value="Genomic_DNA"/>
</dbReference>
<dbReference type="KEGG" id="ppha:BVH74_03735"/>
<keyword evidence="2" id="KW-1185">Reference proteome</keyword>
<dbReference type="AlphaFoldDB" id="A0A1V0B1Y1"/>
<dbReference type="RefSeq" id="WP_080048770.1">
    <property type="nucleotide sequence ID" value="NZ_CP020100.1"/>
</dbReference>
<proteinExistence type="predicted"/>
<dbReference type="Proteomes" id="UP000243488">
    <property type="component" value="Chromosome"/>
</dbReference>
<evidence type="ECO:0000313" key="1">
    <source>
        <dbReference type="EMBL" id="AQZ93915.1"/>
    </source>
</evidence>
<dbReference type="STRING" id="1931241.BVH74_03735"/>
<name>A0A1V0B1Y1_9GAMM</name>
<protein>
    <recommendedName>
        <fullName evidence="3">Nuclear transport factor 2 family protein</fullName>
    </recommendedName>
</protein>
<gene>
    <name evidence="1" type="ORF">BVH74_03735</name>
</gene>
<evidence type="ECO:0008006" key="3">
    <source>
        <dbReference type="Google" id="ProtNLM"/>
    </source>
</evidence>
<evidence type="ECO:0000313" key="2">
    <source>
        <dbReference type="Proteomes" id="UP000243488"/>
    </source>
</evidence>
<dbReference type="PROSITE" id="PS51257">
    <property type="entry name" value="PROKAR_LIPOPROTEIN"/>
    <property type="match status" value="1"/>
</dbReference>
<organism evidence="1 2">
    <name type="scientific">Halopseudomonas phragmitis</name>
    <dbReference type="NCBI Taxonomy" id="1931241"/>
    <lineage>
        <taxon>Bacteria</taxon>
        <taxon>Pseudomonadati</taxon>
        <taxon>Pseudomonadota</taxon>
        <taxon>Gammaproteobacteria</taxon>
        <taxon>Pseudomonadales</taxon>
        <taxon>Pseudomonadaceae</taxon>
        <taxon>Halopseudomonas</taxon>
    </lineage>
</organism>
<reference evidence="1 2" key="1">
    <citation type="submission" date="2017-03" db="EMBL/GenBank/DDBJ databases">
        <title>Complete genome sequence of the novel DNRA strain Pseudomonas sp. S-6-2 isolated from Chinese polluted river sediment. Journal of Biotechnology.</title>
        <authorList>
            <person name="Li J."/>
            <person name="Xiang F."/>
            <person name="Wang L."/>
            <person name="Xi L."/>
            <person name="Liu J."/>
        </authorList>
    </citation>
    <scope>NUCLEOTIDE SEQUENCE [LARGE SCALE GENOMIC DNA]</scope>
    <source>
        <strain evidence="1 2">S-6-2</strain>
    </source>
</reference>
<sequence>MSPVRFFALGLLALILLGCSRPSPDEQLNRSLTELQEAIEARSSERVLKLLHPEFNAHQPYDRDWARRTMALLFLQHQRIQVLVLNQTTQIDPIYSGQARTEAQVTLGGAERFIPDSTRYYRITLDWLEDDGDWRVHRLSWE</sequence>